<organism evidence="1">
    <name type="scientific">Podoviridae sp. ctz6O13</name>
    <dbReference type="NCBI Taxonomy" id="2827757"/>
    <lineage>
        <taxon>Viruses</taxon>
        <taxon>Duplodnaviria</taxon>
        <taxon>Heunggongvirae</taxon>
        <taxon>Uroviricota</taxon>
        <taxon>Caudoviricetes</taxon>
    </lineage>
</organism>
<proteinExistence type="predicted"/>
<name>A0A8S5TLR8_9CAUD</name>
<dbReference type="EMBL" id="BK032843">
    <property type="protein sequence ID" value="DAF63722.1"/>
    <property type="molecule type" value="Genomic_DNA"/>
</dbReference>
<protein>
    <submittedName>
        <fullName evidence="1">Uncharacterized protein</fullName>
    </submittedName>
</protein>
<reference evidence="1" key="1">
    <citation type="journal article" date="2021" name="Proc. Natl. Acad. Sci. U.S.A.">
        <title>A Catalog of Tens of Thousands of Viruses from Human Metagenomes Reveals Hidden Associations with Chronic Diseases.</title>
        <authorList>
            <person name="Tisza M.J."/>
            <person name="Buck C.B."/>
        </authorList>
    </citation>
    <scope>NUCLEOTIDE SEQUENCE</scope>
    <source>
        <strain evidence="1">Ctz6O13</strain>
    </source>
</reference>
<sequence length="38" mass="4346">MKGNQQPICLLKVKGSTTISKESRETEIRSNLRNKLMI</sequence>
<evidence type="ECO:0000313" key="1">
    <source>
        <dbReference type="EMBL" id="DAF63722.1"/>
    </source>
</evidence>
<accession>A0A8S5TLR8</accession>